<evidence type="ECO:0000313" key="3">
    <source>
        <dbReference type="Proteomes" id="UP000004816"/>
    </source>
</evidence>
<dbReference type="AlphaFoldDB" id="E5XLE7"/>
<organism evidence="2 3">
    <name type="scientific">Segniliparus rugosus (strain ATCC BAA-974 / DSM 45345 / CCUG 50838 / CIP 108380 / JCM 13579 / CDC 945)</name>
    <dbReference type="NCBI Taxonomy" id="679197"/>
    <lineage>
        <taxon>Bacteria</taxon>
        <taxon>Bacillati</taxon>
        <taxon>Actinomycetota</taxon>
        <taxon>Actinomycetes</taxon>
        <taxon>Mycobacteriales</taxon>
        <taxon>Segniliparaceae</taxon>
        <taxon>Segniliparus</taxon>
    </lineage>
</organism>
<name>E5XLE7_SEGRC</name>
<reference evidence="2 3" key="1">
    <citation type="journal article" date="2011" name="Stand. Genomic Sci.">
        <title>High quality draft genome sequence of Segniliparus rugosus CDC 945(T)= (ATCC BAA-974(T)).</title>
        <authorList>
            <person name="Earl A.M."/>
            <person name="Desjardins C.A."/>
            <person name="Fitzgerald M.G."/>
            <person name="Arachchi H.M."/>
            <person name="Zeng Q."/>
            <person name="Mehta T."/>
            <person name="Griggs A."/>
            <person name="Birren B.W."/>
            <person name="Toney N.C."/>
            <person name="Carr J."/>
            <person name="Posey J."/>
            <person name="Butler W.R."/>
        </authorList>
    </citation>
    <scope>NUCLEOTIDE SEQUENCE [LARGE SCALE GENOMIC DNA]</scope>
    <source>
        <strain evidence="3">ATCC BAA-974 / DSM 45345 / CCUG 50838 / CIP 108380 / JCM 13579 / CDC 945</strain>
    </source>
</reference>
<feature type="domain" description="PknH-like extracellular" evidence="1">
    <location>
        <begin position="18"/>
        <end position="199"/>
    </location>
</feature>
<dbReference type="RefSeq" id="WP_021030549.1">
    <property type="nucleotide sequence ID" value="NZ_KI391954.1"/>
</dbReference>
<protein>
    <recommendedName>
        <fullName evidence="1">PknH-like extracellular domain-containing protein</fullName>
    </recommendedName>
</protein>
<dbReference type="Pfam" id="PF14032">
    <property type="entry name" value="PknH_C"/>
    <property type="match status" value="1"/>
</dbReference>
<dbReference type="InterPro" id="IPR026954">
    <property type="entry name" value="PknH-like_Extracell"/>
</dbReference>
<dbReference type="EMBL" id="ACZI02000003">
    <property type="protein sequence ID" value="EFV14830.2"/>
    <property type="molecule type" value="Genomic_DNA"/>
</dbReference>
<dbReference type="STRING" id="679197.HMPREF9336_00316"/>
<dbReference type="HOGENOM" id="CLU_1293197_0_0_11"/>
<dbReference type="Gene3D" id="3.40.1000.70">
    <property type="entry name" value="PknH-like extracellular domain"/>
    <property type="match status" value="1"/>
</dbReference>
<comment type="caution">
    <text evidence="2">The sequence shown here is derived from an EMBL/GenBank/DDBJ whole genome shotgun (WGS) entry which is preliminary data.</text>
</comment>
<gene>
    <name evidence="2" type="ORF">HMPREF9336_00316</name>
</gene>
<dbReference type="Proteomes" id="UP000004816">
    <property type="component" value="Unassembled WGS sequence"/>
</dbReference>
<evidence type="ECO:0000313" key="2">
    <source>
        <dbReference type="EMBL" id="EFV14830.2"/>
    </source>
</evidence>
<keyword evidence="3" id="KW-1185">Reference proteome</keyword>
<proteinExistence type="predicted"/>
<dbReference type="InterPro" id="IPR038232">
    <property type="entry name" value="PknH-like_Extracell_sf"/>
</dbReference>
<sequence length="208" mass="22287">MLSAVLIAPPAVAEPAKPDDIPRILLSVDEVNTVVGAPVTMENPSDEPYQDFETDTPACAEAADIGLPSTFGGNGLTGFRISLMRDKPEKGGYFVKQVVGVFDSAAEATAAQNAVTSAVRNCLALGKPIEMTFPAGGSDPEHWAFKDLVTAGNGIGWHKDEVQEAHWQCDFASIMRNNLVLQAKVCEYSPTKIPLTRLLVEMTGRADR</sequence>
<accession>E5XLE7</accession>
<evidence type="ECO:0000259" key="1">
    <source>
        <dbReference type="Pfam" id="PF14032"/>
    </source>
</evidence>